<dbReference type="GO" id="GO:0016791">
    <property type="term" value="F:phosphatase activity"/>
    <property type="evidence" value="ECO:0007669"/>
    <property type="project" value="TreeGrafter"/>
</dbReference>
<dbReference type="CDD" id="cd07516">
    <property type="entry name" value="HAD_Pase"/>
    <property type="match status" value="1"/>
</dbReference>
<evidence type="ECO:0000313" key="6">
    <source>
        <dbReference type="Proteomes" id="UP000032874"/>
    </source>
</evidence>
<dbReference type="Gene3D" id="3.30.1240.10">
    <property type="match status" value="1"/>
</dbReference>
<dbReference type="AlphaFoldDB" id="A0A093RNE9"/>
<dbReference type="InterPro" id="IPR000150">
    <property type="entry name" value="Cof"/>
</dbReference>
<dbReference type="PANTHER" id="PTHR10000">
    <property type="entry name" value="PHOSPHOSERINE PHOSPHATASE"/>
    <property type="match status" value="1"/>
</dbReference>
<reference evidence="5 6" key="1">
    <citation type="submission" date="2014-08" db="EMBL/GenBank/DDBJ databases">
        <title>Genome sequences of NCPPB Pectobacterium isolates.</title>
        <authorList>
            <person name="Glover R.H."/>
            <person name="Sapp M."/>
            <person name="Elphinstone J."/>
        </authorList>
    </citation>
    <scope>NUCLEOTIDE SEQUENCE [LARGE SCALE GENOMIC DNA]</scope>
    <source>
        <strain evidence="4 5">NCPPB 2793</strain>
        <strain evidence="3 6">NCPPB 2795</strain>
    </source>
</reference>
<evidence type="ECO:0000256" key="1">
    <source>
        <dbReference type="ARBA" id="ARBA00022723"/>
    </source>
</evidence>
<protein>
    <submittedName>
        <fullName evidence="3">Sugar phosphatase</fullName>
    </submittedName>
</protein>
<dbReference type="EMBL" id="JQHM01000023">
    <property type="protein sequence ID" value="KFW99355.1"/>
    <property type="molecule type" value="Genomic_DNA"/>
</dbReference>
<dbReference type="Proteomes" id="UP000032869">
    <property type="component" value="Unassembled WGS sequence"/>
</dbReference>
<dbReference type="SFLD" id="SFLDG01140">
    <property type="entry name" value="C2.B:_Phosphomannomutase_and_P"/>
    <property type="match status" value="1"/>
</dbReference>
<keyword evidence="5" id="KW-1185">Reference proteome</keyword>
<dbReference type="SFLD" id="SFLDS00003">
    <property type="entry name" value="Haloacid_Dehalogenase"/>
    <property type="match status" value="1"/>
</dbReference>
<dbReference type="NCBIfam" id="TIGR00099">
    <property type="entry name" value="Cof-subfamily"/>
    <property type="match status" value="1"/>
</dbReference>
<dbReference type="PANTHER" id="PTHR10000:SF8">
    <property type="entry name" value="HAD SUPERFAMILY HYDROLASE-LIKE, TYPE 3"/>
    <property type="match status" value="1"/>
</dbReference>
<dbReference type="EMBL" id="JQHL01000016">
    <property type="protein sequence ID" value="KFX14893.1"/>
    <property type="molecule type" value="Genomic_DNA"/>
</dbReference>
<dbReference type="InterPro" id="IPR006379">
    <property type="entry name" value="HAD-SF_hydro_IIB"/>
</dbReference>
<evidence type="ECO:0000256" key="2">
    <source>
        <dbReference type="ARBA" id="ARBA00022801"/>
    </source>
</evidence>
<evidence type="ECO:0000313" key="4">
    <source>
        <dbReference type="EMBL" id="KFX14893.1"/>
    </source>
</evidence>
<gene>
    <name evidence="4" type="ORF">JV35_18935</name>
    <name evidence="3" type="ORF">KP22_20615</name>
</gene>
<dbReference type="Pfam" id="PF08282">
    <property type="entry name" value="Hydrolase_3"/>
    <property type="match status" value="1"/>
</dbReference>
<dbReference type="STRING" id="55207.KP22_20615"/>
<dbReference type="eggNOG" id="COG0561">
    <property type="taxonomic scope" value="Bacteria"/>
</dbReference>
<name>A0A093RNE9_9GAMM</name>
<accession>A0A093RNE9</accession>
<evidence type="ECO:0000313" key="5">
    <source>
        <dbReference type="Proteomes" id="UP000032869"/>
    </source>
</evidence>
<sequence>MSVKLIAIDMDGTLLTPQNQISPAVKAAIAAAREKGVQVVLATGRPYIGVERYLMELDLQQEGCYCITNNGALVQRTVNGDCVAQTALSFDDYLYFEALACKLGVHFHALDFNFVYTANKDISPYTVHESHLTGMPLKYRAVEEMDRSLTFPKVMMIDEPEILDRAISQLPPEAFERYTIMKSAEYYLEILDKRVNKGEGVKMLAEHLNIPRESVMTLGDQQNDLAMIRYAGIGVAMGNAIDEVKEASQFVTKSNMEDGVAYAIEKFMLNA</sequence>
<dbReference type="InterPro" id="IPR023214">
    <property type="entry name" value="HAD_sf"/>
</dbReference>
<evidence type="ECO:0000313" key="3">
    <source>
        <dbReference type="EMBL" id="KFW99355.1"/>
    </source>
</evidence>
<dbReference type="RefSeq" id="WP_039308129.1">
    <property type="nucleotide sequence ID" value="NZ_JQHL01000016.1"/>
</dbReference>
<dbReference type="GO" id="GO:0005829">
    <property type="term" value="C:cytosol"/>
    <property type="evidence" value="ECO:0007669"/>
    <property type="project" value="TreeGrafter"/>
</dbReference>
<dbReference type="PROSITE" id="PS01229">
    <property type="entry name" value="COF_2"/>
    <property type="match status" value="1"/>
</dbReference>
<dbReference type="Gene3D" id="3.40.50.1000">
    <property type="entry name" value="HAD superfamily/HAD-like"/>
    <property type="match status" value="1"/>
</dbReference>
<proteinExistence type="predicted"/>
<dbReference type="SFLD" id="SFLDG01144">
    <property type="entry name" value="C2.B.4:_PGP_Like"/>
    <property type="match status" value="1"/>
</dbReference>
<dbReference type="GO" id="GO:0000287">
    <property type="term" value="F:magnesium ion binding"/>
    <property type="evidence" value="ECO:0007669"/>
    <property type="project" value="TreeGrafter"/>
</dbReference>
<dbReference type="PROSITE" id="PS01228">
    <property type="entry name" value="COF_1"/>
    <property type="match status" value="1"/>
</dbReference>
<dbReference type="Proteomes" id="UP000032874">
    <property type="component" value="Unassembled WGS sequence"/>
</dbReference>
<dbReference type="InterPro" id="IPR036412">
    <property type="entry name" value="HAD-like_sf"/>
</dbReference>
<dbReference type="NCBIfam" id="NF007806">
    <property type="entry name" value="PRK10513.1"/>
    <property type="match status" value="1"/>
</dbReference>
<keyword evidence="2" id="KW-0378">Hydrolase</keyword>
<dbReference type="NCBIfam" id="TIGR01484">
    <property type="entry name" value="HAD-SF-IIB"/>
    <property type="match status" value="1"/>
</dbReference>
<organism evidence="3 6">
    <name type="scientific">Pectobacterium betavasculorum</name>
    <dbReference type="NCBI Taxonomy" id="55207"/>
    <lineage>
        <taxon>Bacteria</taxon>
        <taxon>Pseudomonadati</taxon>
        <taxon>Pseudomonadota</taxon>
        <taxon>Gammaproteobacteria</taxon>
        <taxon>Enterobacterales</taxon>
        <taxon>Pectobacteriaceae</taxon>
        <taxon>Pectobacterium</taxon>
    </lineage>
</organism>
<comment type="caution">
    <text evidence="3">The sequence shown here is derived from an EMBL/GenBank/DDBJ whole genome shotgun (WGS) entry which is preliminary data.</text>
</comment>
<keyword evidence="1" id="KW-0479">Metal-binding</keyword>
<dbReference type="SUPFAM" id="SSF56784">
    <property type="entry name" value="HAD-like"/>
    <property type="match status" value="1"/>
</dbReference>
<dbReference type="OrthoDB" id="9781413at2"/>